<feature type="binding site" evidence="10">
    <location>
        <position position="298"/>
    </location>
    <ligand>
        <name>Mn(2+)</name>
        <dbReference type="ChEBI" id="CHEBI:29035"/>
    </ligand>
</feature>
<keyword evidence="6 7" id="KW-0472">Membrane</keyword>
<feature type="binding site" evidence="9">
    <location>
        <position position="413"/>
    </location>
    <ligand>
        <name>substrate</name>
    </ligand>
</feature>
<reference evidence="13" key="1">
    <citation type="submission" date="2021-04" db="EMBL/GenBank/DDBJ databases">
        <title>Genome seq and assembly of Bacillus sp.</title>
        <authorList>
            <person name="Chhetri G."/>
        </authorList>
    </citation>
    <scope>NUCLEOTIDE SEQUENCE</scope>
    <source>
        <strain evidence="13">RG28</strain>
    </source>
</reference>
<organism evidence="13 14">
    <name type="scientific">Gottfriedia endophytica</name>
    <dbReference type="NCBI Taxonomy" id="2820819"/>
    <lineage>
        <taxon>Bacteria</taxon>
        <taxon>Bacillati</taxon>
        <taxon>Bacillota</taxon>
        <taxon>Bacilli</taxon>
        <taxon>Bacillales</taxon>
        <taxon>Bacillaceae</taxon>
        <taxon>Gottfriedia</taxon>
    </lineage>
</organism>
<proteinExistence type="inferred from homology"/>
<dbReference type="InterPro" id="IPR017850">
    <property type="entry name" value="Alkaline_phosphatase_core_sf"/>
</dbReference>
<dbReference type="RefSeq" id="WP_209407537.1">
    <property type="nucleotide sequence ID" value="NZ_JAGIYQ010000020.1"/>
</dbReference>
<dbReference type="PIRSF" id="PIRSF005091">
    <property type="entry name" value="Mmb_sulf_HI1246"/>
    <property type="match status" value="1"/>
</dbReference>
<evidence type="ECO:0000256" key="4">
    <source>
        <dbReference type="ARBA" id="ARBA00022692"/>
    </source>
</evidence>
<evidence type="ECO:0000256" key="6">
    <source>
        <dbReference type="ARBA" id="ARBA00023136"/>
    </source>
</evidence>
<comment type="subcellular location">
    <subcellularLocation>
        <location evidence="1">Cell membrane</location>
        <topology evidence="1">Multi-pass membrane protein</topology>
    </subcellularLocation>
</comment>
<dbReference type="Proteomes" id="UP000682134">
    <property type="component" value="Unassembled WGS sequence"/>
</dbReference>
<dbReference type="Gene3D" id="3.30.1120.170">
    <property type="match status" value="1"/>
</dbReference>
<evidence type="ECO:0000256" key="5">
    <source>
        <dbReference type="ARBA" id="ARBA00022989"/>
    </source>
</evidence>
<evidence type="ECO:0000256" key="2">
    <source>
        <dbReference type="ARBA" id="ARBA00009983"/>
    </source>
</evidence>
<dbReference type="InterPro" id="IPR012160">
    <property type="entry name" value="LtaS-like"/>
</dbReference>
<evidence type="ECO:0000313" key="14">
    <source>
        <dbReference type="Proteomes" id="UP000682134"/>
    </source>
</evidence>
<feature type="domain" description="Sulfatase N-terminal" evidence="12">
    <location>
        <begin position="248"/>
        <end position="538"/>
    </location>
</feature>
<comment type="similarity">
    <text evidence="2 7">Belongs to the LTA synthase family.</text>
</comment>
<dbReference type="PANTHER" id="PTHR47371">
    <property type="entry name" value="LIPOTEICHOIC ACID SYNTHASE"/>
    <property type="match status" value="1"/>
</dbReference>
<evidence type="ECO:0000313" key="13">
    <source>
        <dbReference type="EMBL" id="MBP0727200.1"/>
    </source>
</evidence>
<sequence>MPTTLKASFSRLRFVLLVALIVWIKTYTITLISFDLKIETFYQNIILFISPLASSLFIVGLSLFFKGNKRNYIALLIDFILTFILCANVLFYGFFNDFITLPVLFQTSNMGDLGSSIKDLASLKIIFMFLDIIILFIVLKKFPSFAKNGRVPSFMKSAYYLVTIAIGVLNLGLAEVERPELLTRSFDREMLVKNLGLYFYQAYDLSLQTKTSTQKAFADSGKLTEVENYVQSNQVKTNPTLFGKYKGKNVIVISLESTQSFAIGAKVNGKEITPFLNQFIKGSYYFSNFYHQTGQGKTSDAEFLVDNSLYPLDRGAVFFTHANNEFMATPEILKDKGYYSAVFHANNKSFWNRNVIYPSLGYDRFFNEKDFVINDENSANWGLKDIPFFEQSMPYLTKLKQPFYTRFITLSNHYPFTLDPQDKMIDEYNSGDETFDRYVTTLRYEDEAIKHFIDSLKESGLYDNSIIVMYGDHYGISENHNRAMAQFLGKDAITPFDHMDLQRTPLIIHLPKQQQGENVSTPAGEIDVKPTILHLLGVDTKNDIEFGKDLFSKNRPVFTIFRDGSFVTDKYYYVAGSNTFYDRKTTEKVELSAEDAKLLTDRAKKELTLSDNIIYGDLLRFYSGNKFRTGTMKTITDPEEH</sequence>
<feature type="transmembrane region" description="Helical" evidence="11">
    <location>
        <begin position="120"/>
        <end position="139"/>
    </location>
</feature>
<dbReference type="PANTHER" id="PTHR47371:SF1">
    <property type="entry name" value="LIPOTEICHOIC ACID SYNTHASE-LIKE YQGS"/>
    <property type="match status" value="1"/>
</dbReference>
<dbReference type="CDD" id="cd16015">
    <property type="entry name" value="LTA_synthase"/>
    <property type="match status" value="1"/>
</dbReference>
<evidence type="ECO:0000256" key="8">
    <source>
        <dbReference type="PIRSR" id="PIRSR005091-1"/>
    </source>
</evidence>
<accession>A0A940NSV3</accession>
<name>A0A940NSV3_9BACI</name>
<feature type="binding site" evidence="10">
    <location>
        <position position="473"/>
    </location>
    <ligand>
        <name>Mn(2+)</name>
        <dbReference type="ChEBI" id="CHEBI:29035"/>
    </ligand>
</feature>
<keyword evidence="9" id="KW-0464">Manganese</keyword>
<dbReference type="InterPro" id="IPR050448">
    <property type="entry name" value="OpgB/LTA_synthase_biosynth"/>
</dbReference>
<feature type="active site" evidence="8">
    <location>
        <position position="298"/>
    </location>
</feature>
<keyword evidence="4 11" id="KW-0812">Transmembrane</keyword>
<keyword evidence="14" id="KW-1185">Reference proteome</keyword>
<feature type="transmembrane region" description="Helical" evidence="11">
    <location>
        <begin position="159"/>
        <end position="176"/>
    </location>
</feature>
<gene>
    <name evidence="13" type="ORF">J5Y03_18790</name>
</gene>
<dbReference type="GO" id="GO:0046872">
    <property type="term" value="F:metal ion binding"/>
    <property type="evidence" value="ECO:0007669"/>
    <property type="project" value="UniProtKB-KW"/>
</dbReference>
<dbReference type="InterPro" id="IPR000917">
    <property type="entry name" value="Sulfatase_N"/>
</dbReference>
<dbReference type="AlphaFoldDB" id="A0A940NSV3"/>
<dbReference type="GO" id="GO:0005886">
    <property type="term" value="C:plasma membrane"/>
    <property type="evidence" value="ECO:0007669"/>
    <property type="project" value="UniProtKB-SubCell"/>
</dbReference>
<feature type="transmembrane region" description="Helical" evidence="11">
    <location>
        <begin position="12"/>
        <end position="33"/>
    </location>
</feature>
<dbReference type="EMBL" id="JAGIYQ010000020">
    <property type="protein sequence ID" value="MBP0727200.1"/>
    <property type="molecule type" value="Genomic_DNA"/>
</dbReference>
<evidence type="ECO:0000259" key="12">
    <source>
        <dbReference type="Pfam" id="PF00884"/>
    </source>
</evidence>
<evidence type="ECO:0000256" key="1">
    <source>
        <dbReference type="ARBA" id="ARBA00004651"/>
    </source>
</evidence>
<evidence type="ECO:0000256" key="3">
    <source>
        <dbReference type="ARBA" id="ARBA00022475"/>
    </source>
</evidence>
<feature type="binding site" evidence="10">
    <location>
        <position position="472"/>
    </location>
    <ligand>
        <name>Mn(2+)</name>
        <dbReference type="ChEBI" id="CHEBI:29035"/>
    </ligand>
</feature>
<evidence type="ECO:0000256" key="10">
    <source>
        <dbReference type="PIRSR" id="PIRSR005091-3"/>
    </source>
</evidence>
<dbReference type="Gene3D" id="3.40.720.10">
    <property type="entry name" value="Alkaline Phosphatase, subunit A"/>
    <property type="match status" value="1"/>
</dbReference>
<dbReference type="SUPFAM" id="SSF53649">
    <property type="entry name" value="Alkaline phosphatase-like"/>
    <property type="match status" value="1"/>
</dbReference>
<keyword evidence="5 11" id="KW-1133">Transmembrane helix</keyword>
<keyword evidence="3 7" id="KW-1003">Cell membrane</keyword>
<feature type="transmembrane region" description="Helical" evidence="11">
    <location>
        <begin position="72"/>
        <end position="95"/>
    </location>
</feature>
<dbReference type="Pfam" id="PF00884">
    <property type="entry name" value="Sulfatase"/>
    <property type="match status" value="1"/>
</dbReference>
<evidence type="ECO:0000256" key="11">
    <source>
        <dbReference type="SAM" id="Phobius"/>
    </source>
</evidence>
<keyword evidence="9" id="KW-0479">Metal-binding</keyword>
<protein>
    <submittedName>
        <fullName evidence="13">LTA synthase family protein</fullName>
    </submittedName>
</protein>
<feature type="transmembrane region" description="Helical" evidence="11">
    <location>
        <begin position="45"/>
        <end position="65"/>
    </location>
</feature>
<evidence type="ECO:0000256" key="7">
    <source>
        <dbReference type="PIRNR" id="PIRNR005091"/>
    </source>
</evidence>
<comment type="caution">
    <text evidence="13">The sequence shown here is derived from an EMBL/GenBank/DDBJ whole genome shotgun (WGS) entry which is preliminary data.</text>
</comment>
<evidence type="ECO:0000256" key="9">
    <source>
        <dbReference type="PIRSR" id="PIRSR005091-2"/>
    </source>
</evidence>
<feature type="binding site" evidence="10">
    <location>
        <position position="256"/>
    </location>
    <ligand>
        <name>Mn(2+)</name>
        <dbReference type="ChEBI" id="CHEBI:29035"/>
    </ligand>
</feature>